<keyword evidence="10 13" id="KW-0472">Membrane</keyword>
<name>A0A9D7XLG7_9BACT</name>
<evidence type="ECO:0000256" key="7">
    <source>
        <dbReference type="ARBA" id="ARBA00022958"/>
    </source>
</evidence>
<feature type="transmembrane region" description="Helical" evidence="13">
    <location>
        <begin position="85"/>
        <end position="106"/>
    </location>
</feature>
<dbReference type="GO" id="GO:0005267">
    <property type="term" value="F:potassium channel activity"/>
    <property type="evidence" value="ECO:0007669"/>
    <property type="project" value="UniProtKB-KW"/>
</dbReference>
<dbReference type="PANTHER" id="PTHR31462">
    <property type="entry name" value="ENDOSOMAL/LYSOSOMAL POTASSIUM CHANNEL TMEM175"/>
    <property type="match status" value="1"/>
</dbReference>
<evidence type="ECO:0000256" key="3">
    <source>
        <dbReference type="ARBA" id="ARBA00022448"/>
    </source>
</evidence>
<evidence type="ECO:0000256" key="9">
    <source>
        <dbReference type="ARBA" id="ARBA00023065"/>
    </source>
</evidence>
<evidence type="ECO:0000256" key="6">
    <source>
        <dbReference type="ARBA" id="ARBA00022826"/>
    </source>
</evidence>
<dbReference type="GO" id="GO:0016020">
    <property type="term" value="C:membrane"/>
    <property type="evidence" value="ECO:0007669"/>
    <property type="project" value="UniProtKB-SubCell"/>
</dbReference>
<comment type="similarity">
    <text evidence="2">Belongs to the TMEM175 family.</text>
</comment>
<dbReference type="InterPro" id="IPR010617">
    <property type="entry name" value="TMEM175-like"/>
</dbReference>
<keyword evidence="7" id="KW-0630">Potassium</keyword>
<keyword evidence="11" id="KW-0407">Ion channel</keyword>
<comment type="caution">
    <text evidence="14">The sequence shown here is derived from an EMBL/GenBank/DDBJ whole genome shotgun (WGS) entry which is preliminary data.</text>
</comment>
<evidence type="ECO:0000256" key="12">
    <source>
        <dbReference type="ARBA" id="ARBA00034430"/>
    </source>
</evidence>
<dbReference type="Pfam" id="PF06736">
    <property type="entry name" value="TMEM175"/>
    <property type="match status" value="1"/>
</dbReference>
<evidence type="ECO:0000256" key="2">
    <source>
        <dbReference type="ARBA" id="ARBA00006920"/>
    </source>
</evidence>
<evidence type="ECO:0000313" key="15">
    <source>
        <dbReference type="Proteomes" id="UP000808337"/>
    </source>
</evidence>
<comment type="subcellular location">
    <subcellularLocation>
        <location evidence="1">Membrane</location>
        <topology evidence="1">Multi-pass membrane protein</topology>
    </subcellularLocation>
</comment>
<dbReference type="AlphaFoldDB" id="A0A9D7XLG7"/>
<dbReference type="PANTHER" id="PTHR31462:SF5">
    <property type="entry name" value="ENDOSOMAL_LYSOSOMAL PROTON CHANNEL TMEM175"/>
    <property type="match status" value="1"/>
</dbReference>
<evidence type="ECO:0000256" key="5">
    <source>
        <dbReference type="ARBA" id="ARBA00022692"/>
    </source>
</evidence>
<evidence type="ECO:0000256" key="4">
    <source>
        <dbReference type="ARBA" id="ARBA00022538"/>
    </source>
</evidence>
<accession>A0A9D7XLG7</accession>
<feature type="transmembrane region" description="Helical" evidence="13">
    <location>
        <begin position="53"/>
        <end position="73"/>
    </location>
</feature>
<proteinExistence type="inferred from homology"/>
<feature type="transmembrane region" description="Helical" evidence="13">
    <location>
        <begin position="12"/>
        <end position="32"/>
    </location>
</feature>
<reference evidence="14 15" key="1">
    <citation type="submission" date="2020-10" db="EMBL/GenBank/DDBJ databases">
        <title>Connecting structure to function with the recovery of over 1000 high-quality activated sludge metagenome-assembled genomes encoding full-length rRNA genes using long-read sequencing.</title>
        <authorList>
            <person name="Singleton C.M."/>
            <person name="Petriglieri F."/>
            <person name="Kristensen J.M."/>
            <person name="Kirkegaard R.H."/>
            <person name="Michaelsen T.Y."/>
            <person name="Andersen M.H."/>
            <person name="Karst S.M."/>
            <person name="Dueholm M.S."/>
            <person name="Nielsen P.H."/>
            <person name="Albertsen M."/>
        </authorList>
    </citation>
    <scope>NUCLEOTIDE SEQUENCE [LARGE SCALE GENOMIC DNA]</scope>
    <source>
        <strain evidence="14">Ribe_18-Q3-R11-54_MAXAC.273</strain>
    </source>
</reference>
<keyword evidence="5 13" id="KW-0812">Transmembrane</keyword>
<gene>
    <name evidence="14" type="ORF">IPP15_01510</name>
</gene>
<dbReference type="GO" id="GO:0015252">
    <property type="term" value="F:proton channel activity"/>
    <property type="evidence" value="ECO:0007669"/>
    <property type="project" value="InterPro"/>
</dbReference>
<keyword evidence="6" id="KW-0631">Potassium channel</keyword>
<protein>
    <submittedName>
        <fullName evidence="14">DUF1211 domain-containing protein</fullName>
    </submittedName>
</protein>
<evidence type="ECO:0000256" key="1">
    <source>
        <dbReference type="ARBA" id="ARBA00004141"/>
    </source>
</evidence>
<keyword evidence="3" id="KW-0813">Transport</keyword>
<sequence>MNGINTKETSRIEAFSDGVFAIAITLLVLELIQTLHFQSDEGLIKTCLEHWRSFLAFSIGFITILVCWINHHIAFESIRKVDTNLMWINGFLLFVVTITPFPTAVLAEYIEKEAGTALGFFGFNYFLISLAAFGICNYAYNHNFIEEEEREFYFSYKVMYGFGIIYTLVAFFLCFVSIIVPIIMYILLFILFAAPKLFASRIYKSRMARK</sequence>
<feature type="transmembrane region" description="Helical" evidence="13">
    <location>
        <begin position="160"/>
        <end position="193"/>
    </location>
</feature>
<evidence type="ECO:0000256" key="13">
    <source>
        <dbReference type="SAM" id="Phobius"/>
    </source>
</evidence>
<comment type="catalytic activity">
    <reaction evidence="12">
        <text>K(+)(in) = K(+)(out)</text>
        <dbReference type="Rhea" id="RHEA:29463"/>
        <dbReference type="ChEBI" id="CHEBI:29103"/>
    </reaction>
</comment>
<keyword evidence="9" id="KW-0406">Ion transport</keyword>
<evidence type="ECO:0000256" key="8">
    <source>
        <dbReference type="ARBA" id="ARBA00022989"/>
    </source>
</evidence>
<dbReference type="EMBL" id="JADKGY010000001">
    <property type="protein sequence ID" value="MBK9981099.1"/>
    <property type="molecule type" value="Genomic_DNA"/>
</dbReference>
<evidence type="ECO:0000256" key="10">
    <source>
        <dbReference type="ARBA" id="ARBA00023136"/>
    </source>
</evidence>
<keyword evidence="8 13" id="KW-1133">Transmembrane helix</keyword>
<feature type="transmembrane region" description="Helical" evidence="13">
    <location>
        <begin position="118"/>
        <end position="140"/>
    </location>
</feature>
<evidence type="ECO:0000313" key="14">
    <source>
        <dbReference type="EMBL" id="MBK9981099.1"/>
    </source>
</evidence>
<dbReference type="Proteomes" id="UP000808337">
    <property type="component" value="Unassembled WGS sequence"/>
</dbReference>
<organism evidence="14 15">
    <name type="scientific">Candidatus Opimibacter skivensis</name>
    <dbReference type="NCBI Taxonomy" id="2982028"/>
    <lineage>
        <taxon>Bacteria</taxon>
        <taxon>Pseudomonadati</taxon>
        <taxon>Bacteroidota</taxon>
        <taxon>Saprospiria</taxon>
        <taxon>Saprospirales</taxon>
        <taxon>Saprospiraceae</taxon>
        <taxon>Candidatus Opimibacter</taxon>
    </lineage>
</organism>
<keyword evidence="4" id="KW-0633">Potassium transport</keyword>
<evidence type="ECO:0000256" key="11">
    <source>
        <dbReference type="ARBA" id="ARBA00023303"/>
    </source>
</evidence>